<evidence type="ECO:0000256" key="2">
    <source>
        <dbReference type="ARBA" id="ARBA00004613"/>
    </source>
</evidence>
<feature type="domain" description="Auxiliary Activity family 9 catalytic" evidence="17">
    <location>
        <begin position="18"/>
        <end position="238"/>
    </location>
</feature>
<evidence type="ECO:0000256" key="15">
    <source>
        <dbReference type="ARBA" id="ARBA00047174"/>
    </source>
</evidence>
<evidence type="ECO:0000256" key="4">
    <source>
        <dbReference type="ARBA" id="ARBA00022723"/>
    </source>
</evidence>
<evidence type="ECO:0000256" key="13">
    <source>
        <dbReference type="ARBA" id="ARBA00044502"/>
    </source>
</evidence>
<comment type="subcellular location">
    <subcellularLocation>
        <location evidence="2">Secreted</location>
    </subcellularLocation>
</comment>
<dbReference type="Pfam" id="PF03443">
    <property type="entry name" value="AA9"/>
    <property type="match status" value="1"/>
</dbReference>
<dbReference type="GO" id="GO:0005576">
    <property type="term" value="C:extracellular region"/>
    <property type="evidence" value="ECO:0007669"/>
    <property type="project" value="UniProtKB-SubCell"/>
</dbReference>
<dbReference type="PANTHER" id="PTHR33353">
    <property type="entry name" value="PUTATIVE (AFU_ORTHOLOGUE AFUA_1G12560)-RELATED"/>
    <property type="match status" value="1"/>
</dbReference>
<keyword evidence="8" id="KW-0186">Copper</keyword>
<dbReference type="EMBL" id="MU004232">
    <property type="protein sequence ID" value="KAF2672530.1"/>
    <property type="molecule type" value="Genomic_DNA"/>
</dbReference>
<dbReference type="AlphaFoldDB" id="A0A6A6UL77"/>
<gene>
    <name evidence="18" type="ORF">BT63DRAFT_438309</name>
</gene>
<protein>
    <recommendedName>
        <fullName evidence="15">lytic cellulose monooxygenase (C4-dehydrogenating)</fullName>
        <ecNumber evidence="15">1.14.99.56</ecNumber>
    </recommendedName>
</protein>
<evidence type="ECO:0000256" key="10">
    <source>
        <dbReference type="ARBA" id="ARBA00023157"/>
    </source>
</evidence>
<evidence type="ECO:0000256" key="11">
    <source>
        <dbReference type="ARBA" id="ARBA00023277"/>
    </source>
</evidence>
<organism evidence="18 19">
    <name type="scientific">Microthyrium microscopicum</name>
    <dbReference type="NCBI Taxonomy" id="703497"/>
    <lineage>
        <taxon>Eukaryota</taxon>
        <taxon>Fungi</taxon>
        <taxon>Dikarya</taxon>
        <taxon>Ascomycota</taxon>
        <taxon>Pezizomycotina</taxon>
        <taxon>Dothideomycetes</taxon>
        <taxon>Dothideomycetes incertae sedis</taxon>
        <taxon>Microthyriales</taxon>
        <taxon>Microthyriaceae</taxon>
        <taxon>Microthyrium</taxon>
    </lineage>
</organism>
<evidence type="ECO:0000256" key="14">
    <source>
        <dbReference type="ARBA" id="ARBA00045077"/>
    </source>
</evidence>
<keyword evidence="6" id="KW-0136">Cellulose degradation</keyword>
<evidence type="ECO:0000256" key="9">
    <source>
        <dbReference type="ARBA" id="ARBA00023033"/>
    </source>
</evidence>
<keyword evidence="19" id="KW-1185">Reference proteome</keyword>
<keyword evidence="9" id="KW-0503">Monooxygenase</keyword>
<dbReference type="EC" id="1.14.99.56" evidence="15"/>
<feature type="chain" id="PRO_5025612115" description="lytic cellulose monooxygenase (C4-dehydrogenating)" evidence="16">
    <location>
        <begin position="18"/>
        <end position="362"/>
    </location>
</feature>
<dbReference type="GO" id="GO:0004497">
    <property type="term" value="F:monooxygenase activity"/>
    <property type="evidence" value="ECO:0007669"/>
    <property type="project" value="UniProtKB-KW"/>
</dbReference>
<reference evidence="18" key="1">
    <citation type="journal article" date="2020" name="Stud. Mycol.">
        <title>101 Dothideomycetes genomes: a test case for predicting lifestyles and emergence of pathogens.</title>
        <authorList>
            <person name="Haridas S."/>
            <person name="Albert R."/>
            <person name="Binder M."/>
            <person name="Bloem J."/>
            <person name="Labutti K."/>
            <person name="Salamov A."/>
            <person name="Andreopoulos B."/>
            <person name="Baker S."/>
            <person name="Barry K."/>
            <person name="Bills G."/>
            <person name="Bluhm B."/>
            <person name="Cannon C."/>
            <person name="Castanera R."/>
            <person name="Culley D."/>
            <person name="Daum C."/>
            <person name="Ezra D."/>
            <person name="Gonzalez J."/>
            <person name="Henrissat B."/>
            <person name="Kuo A."/>
            <person name="Liang C."/>
            <person name="Lipzen A."/>
            <person name="Lutzoni F."/>
            <person name="Magnuson J."/>
            <person name="Mondo S."/>
            <person name="Nolan M."/>
            <person name="Ohm R."/>
            <person name="Pangilinan J."/>
            <person name="Park H.-J."/>
            <person name="Ramirez L."/>
            <person name="Alfaro M."/>
            <person name="Sun H."/>
            <person name="Tritt A."/>
            <person name="Yoshinaga Y."/>
            <person name="Zwiers L.-H."/>
            <person name="Turgeon B."/>
            <person name="Goodwin S."/>
            <person name="Spatafora J."/>
            <person name="Crous P."/>
            <person name="Grigoriev I."/>
        </authorList>
    </citation>
    <scope>NUCLEOTIDE SEQUENCE</scope>
    <source>
        <strain evidence="18">CBS 115976</strain>
    </source>
</reference>
<evidence type="ECO:0000313" key="18">
    <source>
        <dbReference type="EMBL" id="KAF2672530.1"/>
    </source>
</evidence>
<keyword evidence="12" id="KW-0624">Polysaccharide degradation</keyword>
<evidence type="ECO:0000259" key="17">
    <source>
        <dbReference type="Pfam" id="PF03443"/>
    </source>
</evidence>
<dbReference type="Gene3D" id="2.70.50.70">
    <property type="match status" value="1"/>
</dbReference>
<dbReference type="InterPro" id="IPR005103">
    <property type="entry name" value="AA9_LPMO"/>
</dbReference>
<keyword evidence="11" id="KW-0119">Carbohydrate metabolism</keyword>
<keyword evidence="7" id="KW-0560">Oxidoreductase</keyword>
<dbReference type="PANTHER" id="PTHR33353:SF10">
    <property type="entry name" value="ENDO-BETA-1,4-GLUCANASE D"/>
    <property type="match status" value="1"/>
</dbReference>
<comment type="catalytic activity">
    <reaction evidence="14">
        <text>[(1-&gt;4)-beta-D-glucosyl]n+m + reduced acceptor + O2 = 4-dehydro-beta-D-glucosyl-[(1-&gt;4)-beta-D-glucosyl]n-1 + [(1-&gt;4)-beta-D-glucosyl]m + acceptor + H2O.</text>
        <dbReference type="EC" id="1.14.99.56"/>
    </reaction>
</comment>
<evidence type="ECO:0000256" key="3">
    <source>
        <dbReference type="ARBA" id="ARBA00022525"/>
    </source>
</evidence>
<comment type="similarity">
    <text evidence="13">Belongs to the polysaccharide monooxygenase AA9 family.</text>
</comment>
<evidence type="ECO:0000256" key="16">
    <source>
        <dbReference type="SAM" id="SignalP"/>
    </source>
</evidence>
<dbReference type="GO" id="GO:0046872">
    <property type="term" value="F:metal ion binding"/>
    <property type="evidence" value="ECO:0007669"/>
    <property type="project" value="UniProtKB-KW"/>
</dbReference>
<dbReference type="CDD" id="cd21175">
    <property type="entry name" value="LPMO_AA9"/>
    <property type="match status" value="1"/>
</dbReference>
<sequence length="362" mass="40058">MVLNAFIVLSLVTSVLGHGYVKWIGVDNKLYPGFNPHVDGQSGVKRIAFGQSYKNHPRYAPDNVLKEDIACGSNPIRAGLSAPARAGSNITFGWSTWPITHKGPMMTYLGKYEGDLDKVDINNVEFVKIWELGLLPDNVTWATDVLTSNDNVTATTIPHDIKPGKYIVRHELITLHFATQDSRYYDAAAKTKGAQHFISCFNIEVKGNGNAQPSGVKFPGGYKPGDPGIYFDIYRNITPYPIPGPPLYKASGPAPVLPEVPYEVVMPVGNLVEDIKYFNNMYVQAWKWDGQTFKRNLDATKGWEDGPNRNLTEACTSAKPCKEDIGGSNPSLGLFNIRINGWKMKHQLSPRSGKKVMNKLLS</sequence>
<proteinExistence type="inferred from homology"/>
<evidence type="ECO:0000256" key="1">
    <source>
        <dbReference type="ARBA" id="ARBA00001973"/>
    </source>
</evidence>
<feature type="signal peptide" evidence="16">
    <location>
        <begin position="1"/>
        <end position="17"/>
    </location>
</feature>
<accession>A0A6A6UL77</accession>
<dbReference type="OrthoDB" id="4849160at2759"/>
<evidence type="ECO:0000256" key="7">
    <source>
        <dbReference type="ARBA" id="ARBA00023002"/>
    </source>
</evidence>
<keyword evidence="3" id="KW-0964">Secreted</keyword>
<dbReference type="Proteomes" id="UP000799302">
    <property type="component" value="Unassembled WGS sequence"/>
</dbReference>
<dbReference type="InterPro" id="IPR049892">
    <property type="entry name" value="AA9"/>
</dbReference>
<evidence type="ECO:0000256" key="12">
    <source>
        <dbReference type="ARBA" id="ARBA00023326"/>
    </source>
</evidence>
<keyword evidence="5 16" id="KW-0732">Signal</keyword>
<evidence type="ECO:0000256" key="8">
    <source>
        <dbReference type="ARBA" id="ARBA00023008"/>
    </source>
</evidence>
<dbReference type="GO" id="GO:0030245">
    <property type="term" value="P:cellulose catabolic process"/>
    <property type="evidence" value="ECO:0007669"/>
    <property type="project" value="UniProtKB-KW"/>
</dbReference>
<evidence type="ECO:0000313" key="19">
    <source>
        <dbReference type="Proteomes" id="UP000799302"/>
    </source>
</evidence>
<evidence type="ECO:0000256" key="5">
    <source>
        <dbReference type="ARBA" id="ARBA00022729"/>
    </source>
</evidence>
<keyword evidence="10" id="KW-1015">Disulfide bond</keyword>
<comment type="cofactor">
    <cofactor evidence="1">
        <name>Cu(2+)</name>
        <dbReference type="ChEBI" id="CHEBI:29036"/>
    </cofactor>
</comment>
<evidence type="ECO:0000256" key="6">
    <source>
        <dbReference type="ARBA" id="ARBA00023001"/>
    </source>
</evidence>
<keyword evidence="4" id="KW-0479">Metal-binding</keyword>
<name>A0A6A6UL77_9PEZI</name>